<feature type="compositionally biased region" description="Low complexity" evidence="2">
    <location>
        <begin position="268"/>
        <end position="281"/>
    </location>
</feature>
<gene>
    <name evidence="3" type="ORF">KUF71_005270</name>
</gene>
<evidence type="ECO:0000313" key="4">
    <source>
        <dbReference type="Proteomes" id="UP001219518"/>
    </source>
</evidence>
<dbReference type="AlphaFoldDB" id="A0AAE1I0C6"/>
<keyword evidence="1" id="KW-0175">Coiled coil</keyword>
<sequence>MPLFSRRDKEGRKSAAAAAEAADPVDAAGLSQALLVELRGQRQDFKQTYALLESRLDKLEKAINRQPREAGGTASTAAAARSPSDEETRYVLGDAESMEIIVNLGPLRTGRPLSVERRALTPSARKWWGLDQDDEHAAGPAGHAGHAADSRHASFHAGKHAAQAATSSPSSAGGAGAAAGASRAPSSYHWVIGRDSALREQRPPSPTSPPPTSPSTQPAAPSRSPPPPRTPAPPMTPTKQPPFRPPSRTPAIVTPPPCPVPASKCLPRPETAPTRTPPAAAQDCVVLLAPDDPRGGAGVRRPGPASSVCFVLEEGDDKEPRRRGALGRPLSRLQNGEGKSGAGKDGDVKVQDAKTVEDKKTTQDEQKAKDDKVGPGPSESSLKTLHRSPQADCISAKVDTLAVPSLVRPSSSVCFSLEEYERDQAAEEPRRARAPPADKDLLAVPKAARPAVQYRPHAMHGPYGPHRPHGAKRSASAARLAWWKRSPPPSVPPPGRSSRPGPHCDEQGGTVDEEGLRSCLRCAEYRVGPRTRALPQPRTVPEPRVPVRLRIASSRQTRPGPRPGLGAQLRAWDGSYPRRHRSPHRRPRHLQDDDEANDSRPVSRVGSSRVPSRESVRGGSLAKSNIHLAKIYAKTDLVRAAAAEATPPPPARPARYRPLQHLPTCPRYDGPASAGGGPTNKQLVTLFESPAVGQATRAAAAQAAREHRDYLAHLSEYVRAISKGPQPATVIRNQLRVLPPSRSPSPSREPSPRRGAERPRRREQLRWRTPPAIMDGQEVEAEAGVRHARARSKGEPQHTAHRKHTCRDSRAQRRPRAEQKAAHPLTPTDTPVDSTGTPPGHQDDDATPRNNTICSFICDYCSKLRQML</sequence>
<feature type="compositionally biased region" description="Basic residues" evidence="2">
    <location>
        <begin position="577"/>
        <end position="588"/>
    </location>
</feature>
<feature type="compositionally biased region" description="Basic and acidic residues" evidence="2">
    <location>
        <begin position="422"/>
        <end position="441"/>
    </location>
</feature>
<dbReference type="EMBL" id="JAHWGI010001411">
    <property type="protein sequence ID" value="KAK3930536.1"/>
    <property type="molecule type" value="Genomic_DNA"/>
</dbReference>
<feature type="compositionally biased region" description="Polar residues" evidence="2">
    <location>
        <begin position="827"/>
        <end position="837"/>
    </location>
</feature>
<accession>A0AAE1I0C6</accession>
<feature type="compositionally biased region" description="Basic and acidic residues" evidence="2">
    <location>
        <begin position="750"/>
        <end position="766"/>
    </location>
</feature>
<feature type="compositionally biased region" description="Pro residues" evidence="2">
    <location>
        <begin position="223"/>
        <end position="260"/>
    </location>
</feature>
<feature type="region of interest" description="Disordered" evidence="2">
    <location>
        <begin position="421"/>
        <end position="516"/>
    </location>
</feature>
<feature type="compositionally biased region" description="Low complexity" evidence="2">
    <location>
        <begin position="70"/>
        <end position="80"/>
    </location>
</feature>
<keyword evidence="4" id="KW-1185">Reference proteome</keyword>
<feature type="compositionally biased region" description="Pro residues" evidence="2">
    <location>
        <begin position="486"/>
        <end position="495"/>
    </location>
</feature>
<organism evidence="3 4">
    <name type="scientific">Frankliniella fusca</name>
    <dbReference type="NCBI Taxonomy" id="407009"/>
    <lineage>
        <taxon>Eukaryota</taxon>
        <taxon>Metazoa</taxon>
        <taxon>Ecdysozoa</taxon>
        <taxon>Arthropoda</taxon>
        <taxon>Hexapoda</taxon>
        <taxon>Insecta</taxon>
        <taxon>Pterygota</taxon>
        <taxon>Neoptera</taxon>
        <taxon>Paraneoptera</taxon>
        <taxon>Thysanoptera</taxon>
        <taxon>Terebrantia</taxon>
        <taxon>Thripoidea</taxon>
        <taxon>Thripidae</taxon>
        <taxon>Frankliniella</taxon>
    </lineage>
</organism>
<name>A0AAE1I0C6_9NEOP</name>
<feature type="compositionally biased region" description="Low complexity" evidence="2">
    <location>
        <begin position="599"/>
        <end position="610"/>
    </location>
</feature>
<comment type="caution">
    <text evidence="3">The sequence shown here is derived from an EMBL/GenBank/DDBJ whole genome shotgun (WGS) entry which is preliminary data.</text>
</comment>
<feature type="compositionally biased region" description="Basic and acidic residues" evidence="2">
    <location>
        <begin position="1"/>
        <end position="13"/>
    </location>
</feature>
<feature type="region of interest" description="Disordered" evidence="2">
    <location>
        <begin position="533"/>
        <end position="621"/>
    </location>
</feature>
<evidence type="ECO:0000256" key="2">
    <source>
        <dbReference type="SAM" id="MobiDB-lite"/>
    </source>
</evidence>
<feature type="compositionally biased region" description="Basic and acidic residues" evidence="2">
    <location>
        <begin position="342"/>
        <end position="373"/>
    </location>
</feature>
<reference evidence="3" key="2">
    <citation type="journal article" date="2023" name="BMC Genomics">
        <title>Pest status, molecular evolution, and epigenetic factors derived from the genome assembly of Frankliniella fusca, a thysanopteran phytovirus vector.</title>
        <authorList>
            <person name="Catto M.A."/>
            <person name="Labadie P.E."/>
            <person name="Jacobson A.L."/>
            <person name="Kennedy G.G."/>
            <person name="Srinivasan R."/>
            <person name="Hunt B.G."/>
        </authorList>
    </citation>
    <scope>NUCLEOTIDE SEQUENCE</scope>
    <source>
        <strain evidence="3">PL_HMW_Pooled</strain>
    </source>
</reference>
<feature type="region of interest" description="Disordered" evidence="2">
    <location>
        <begin position="643"/>
        <end position="663"/>
    </location>
</feature>
<feature type="region of interest" description="Disordered" evidence="2">
    <location>
        <begin position="1"/>
        <end position="23"/>
    </location>
</feature>
<protein>
    <submittedName>
        <fullName evidence="3">Treslin</fullName>
    </submittedName>
</protein>
<feature type="region of interest" description="Disordered" evidence="2">
    <location>
        <begin position="65"/>
        <end position="89"/>
    </location>
</feature>
<reference evidence="3" key="1">
    <citation type="submission" date="2021-07" db="EMBL/GenBank/DDBJ databases">
        <authorList>
            <person name="Catto M.A."/>
            <person name="Jacobson A."/>
            <person name="Kennedy G."/>
            <person name="Labadie P."/>
            <person name="Hunt B.G."/>
            <person name="Srinivasan R."/>
        </authorList>
    </citation>
    <scope>NUCLEOTIDE SEQUENCE</scope>
    <source>
        <strain evidence="3">PL_HMW_Pooled</strain>
        <tissue evidence="3">Head</tissue>
    </source>
</reference>
<feature type="compositionally biased region" description="Pro residues" evidence="2">
    <location>
        <begin position="203"/>
        <end position="213"/>
    </location>
</feature>
<evidence type="ECO:0000313" key="3">
    <source>
        <dbReference type="EMBL" id="KAK3930536.1"/>
    </source>
</evidence>
<feature type="compositionally biased region" description="Low complexity" evidence="2">
    <location>
        <begin position="161"/>
        <end position="187"/>
    </location>
</feature>
<feature type="coiled-coil region" evidence="1">
    <location>
        <begin position="35"/>
        <end position="62"/>
    </location>
</feature>
<proteinExistence type="predicted"/>
<feature type="region of interest" description="Disordered" evidence="2">
    <location>
        <begin position="734"/>
        <end position="849"/>
    </location>
</feature>
<feature type="compositionally biased region" description="Basic and acidic residues" evidence="2">
    <location>
        <begin position="806"/>
        <end position="821"/>
    </location>
</feature>
<dbReference type="Proteomes" id="UP001219518">
    <property type="component" value="Unassembled WGS sequence"/>
</dbReference>
<evidence type="ECO:0000256" key="1">
    <source>
        <dbReference type="SAM" id="Coils"/>
    </source>
</evidence>
<feature type="region of interest" description="Disordered" evidence="2">
    <location>
        <begin position="133"/>
        <end position="389"/>
    </location>
</feature>